<accession>A0A8X6HYK3</accession>
<proteinExistence type="predicted"/>
<dbReference type="Proteomes" id="UP000887116">
    <property type="component" value="Unassembled WGS sequence"/>
</dbReference>
<gene>
    <name evidence="1" type="ORF">TNCT_462231</name>
</gene>
<keyword evidence="2" id="KW-1185">Reference proteome</keyword>
<reference evidence="1" key="1">
    <citation type="submission" date="2020-07" db="EMBL/GenBank/DDBJ databases">
        <title>Multicomponent nature underlies the extraordinary mechanical properties of spider dragline silk.</title>
        <authorList>
            <person name="Kono N."/>
            <person name="Nakamura H."/>
            <person name="Mori M."/>
            <person name="Yoshida Y."/>
            <person name="Ohtoshi R."/>
            <person name="Malay A.D."/>
            <person name="Moran D.A.P."/>
            <person name="Tomita M."/>
            <person name="Numata K."/>
            <person name="Arakawa K."/>
        </authorList>
    </citation>
    <scope>NUCLEOTIDE SEQUENCE</scope>
</reference>
<sequence>IFPESEGLHVHADGSLTEVSPNIGAGMYSSIFSFYVPVGKPKNVFDEEVIVIYVAPNGATCAFPQDTFAIGIQAAIQAVGSGECPTLETS</sequence>
<dbReference type="OrthoDB" id="6427867at2759"/>
<evidence type="ECO:0000313" key="1">
    <source>
        <dbReference type="EMBL" id="GFR12094.1"/>
    </source>
</evidence>
<feature type="non-terminal residue" evidence="1">
    <location>
        <position position="1"/>
    </location>
</feature>
<protein>
    <submittedName>
        <fullName evidence="1">Uncharacterized protein</fullName>
    </submittedName>
</protein>
<name>A0A8X6HYK3_TRICU</name>
<evidence type="ECO:0000313" key="2">
    <source>
        <dbReference type="Proteomes" id="UP000887116"/>
    </source>
</evidence>
<dbReference type="EMBL" id="BMAO01016908">
    <property type="protein sequence ID" value="GFR12094.1"/>
    <property type="molecule type" value="Genomic_DNA"/>
</dbReference>
<organism evidence="1 2">
    <name type="scientific">Trichonephila clavata</name>
    <name type="common">Joro spider</name>
    <name type="synonym">Nephila clavata</name>
    <dbReference type="NCBI Taxonomy" id="2740835"/>
    <lineage>
        <taxon>Eukaryota</taxon>
        <taxon>Metazoa</taxon>
        <taxon>Ecdysozoa</taxon>
        <taxon>Arthropoda</taxon>
        <taxon>Chelicerata</taxon>
        <taxon>Arachnida</taxon>
        <taxon>Araneae</taxon>
        <taxon>Araneomorphae</taxon>
        <taxon>Entelegynae</taxon>
        <taxon>Araneoidea</taxon>
        <taxon>Nephilidae</taxon>
        <taxon>Trichonephila</taxon>
    </lineage>
</organism>
<dbReference type="AlphaFoldDB" id="A0A8X6HYK3"/>
<comment type="caution">
    <text evidence="1">The sequence shown here is derived from an EMBL/GenBank/DDBJ whole genome shotgun (WGS) entry which is preliminary data.</text>
</comment>